<sequence length="362" mass="38719">MPAPAVYIIAALSAVVAVVAFKEFVYEPHVAPKIEAWAEAFLENRRRRRHRLTAAPVPQYTTQDGRDENRARRSGSDGERGEMPVELEQLVTQEVNEWRGSPNGSGLRHRRTAGMMDESNTFIPYSTLSPTHVLFDSSAPSSPVSPLERPSLPSSPRSIGEHSVSASPSTSVHSLSGRHQTPQVAFRVTSPRLPTPISNYSDPSSRALTPNITDIGSSVSSGSSKASTPGASDINIPASMYNTAMMDTSELGHGATVLANPTSRSHSPFSDVYSVETHSSGSTSPDVRSPNIGSDFDLPSDDDYDVLSPRSGMFSPGSAQEVLSPHFGMLDAGGGHEDVSDARSQQGSEASWASVGRRTPEF</sequence>
<proteinExistence type="predicted"/>
<evidence type="ECO:0000256" key="1">
    <source>
        <dbReference type="SAM" id="MobiDB-lite"/>
    </source>
</evidence>
<feature type="region of interest" description="Disordered" evidence="1">
    <location>
        <begin position="52"/>
        <end position="84"/>
    </location>
</feature>
<name>A0A401GDG2_9APHY</name>
<comment type="caution">
    <text evidence="3">The sequence shown here is derived from an EMBL/GenBank/DDBJ whole genome shotgun (WGS) entry which is preliminary data.</text>
</comment>
<organism evidence="3 4">
    <name type="scientific">Sparassis crispa</name>
    <dbReference type="NCBI Taxonomy" id="139825"/>
    <lineage>
        <taxon>Eukaryota</taxon>
        <taxon>Fungi</taxon>
        <taxon>Dikarya</taxon>
        <taxon>Basidiomycota</taxon>
        <taxon>Agaricomycotina</taxon>
        <taxon>Agaricomycetes</taxon>
        <taxon>Polyporales</taxon>
        <taxon>Sparassidaceae</taxon>
        <taxon>Sparassis</taxon>
    </lineage>
</organism>
<accession>A0A401GDG2</accession>
<feature type="compositionally biased region" description="Polar residues" evidence="1">
    <location>
        <begin position="342"/>
        <end position="351"/>
    </location>
</feature>
<feature type="compositionally biased region" description="Basic and acidic residues" evidence="1">
    <location>
        <begin position="64"/>
        <end position="83"/>
    </location>
</feature>
<feature type="region of interest" description="Disordered" evidence="1">
    <location>
        <begin position="137"/>
        <end position="231"/>
    </location>
</feature>
<protein>
    <recommendedName>
        <fullName evidence="5">Transmembrane protein</fullName>
    </recommendedName>
</protein>
<feature type="compositionally biased region" description="Polar residues" evidence="1">
    <location>
        <begin position="196"/>
        <end position="215"/>
    </location>
</feature>
<keyword evidence="4" id="KW-1185">Reference proteome</keyword>
<evidence type="ECO:0000313" key="3">
    <source>
        <dbReference type="EMBL" id="GBE80200.1"/>
    </source>
</evidence>
<evidence type="ECO:0000256" key="2">
    <source>
        <dbReference type="SAM" id="SignalP"/>
    </source>
</evidence>
<reference evidence="3 4" key="1">
    <citation type="journal article" date="2018" name="Sci. Rep.">
        <title>Genome sequence of the cauliflower mushroom Sparassis crispa (Hanabiratake) and its association with beneficial usage.</title>
        <authorList>
            <person name="Kiyama R."/>
            <person name="Furutani Y."/>
            <person name="Kawaguchi K."/>
            <person name="Nakanishi T."/>
        </authorList>
    </citation>
    <scope>NUCLEOTIDE SEQUENCE [LARGE SCALE GENOMIC DNA]</scope>
</reference>
<feature type="signal peptide" evidence="2">
    <location>
        <begin position="1"/>
        <end position="20"/>
    </location>
</feature>
<feature type="compositionally biased region" description="Low complexity" evidence="1">
    <location>
        <begin position="216"/>
        <end position="231"/>
    </location>
</feature>
<dbReference type="OrthoDB" id="3246206at2759"/>
<feature type="compositionally biased region" description="Polar residues" evidence="1">
    <location>
        <begin position="276"/>
        <end position="286"/>
    </location>
</feature>
<gene>
    <name evidence="3" type="ORF">SCP_0214100</name>
</gene>
<dbReference type="EMBL" id="BFAD01000002">
    <property type="protein sequence ID" value="GBE80200.1"/>
    <property type="molecule type" value="Genomic_DNA"/>
</dbReference>
<dbReference type="AlphaFoldDB" id="A0A401GDG2"/>
<feature type="chain" id="PRO_5019525040" description="Transmembrane protein" evidence="2">
    <location>
        <begin position="21"/>
        <end position="362"/>
    </location>
</feature>
<evidence type="ECO:0008006" key="5">
    <source>
        <dbReference type="Google" id="ProtNLM"/>
    </source>
</evidence>
<keyword evidence="2" id="KW-0732">Signal</keyword>
<feature type="compositionally biased region" description="Polar residues" evidence="1">
    <location>
        <begin position="259"/>
        <end position="268"/>
    </location>
</feature>
<dbReference type="InParanoid" id="A0A401GDG2"/>
<dbReference type="GeneID" id="38777117"/>
<dbReference type="Proteomes" id="UP000287166">
    <property type="component" value="Unassembled WGS sequence"/>
</dbReference>
<evidence type="ECO:0000313" key="4">
    <source>
        <dbReference type="Proteomes" id="UP000287166"/>
    </source>
</evidence>
<feature type="compositionally biased region" description="Low complexity" evidence="1">
    <location>
        <begin position="140"/>
        <end position="175"/>
    </location>
</feature>
<feature type="region of interest" description="Disordered" evidence="1">
    <location>
        <begin position="256"/>
        <end position="362"/>
    </location>
</feature>
<dbReference type="RefSeq" id="XP_027611113.1">
    <property type="nucleotide sequence ID" value="XM_027755312.1"/>
</dbReference>